<dbReference type="InterPro" id="IPR050950">
    <property type="entry name" value="HTH-type_LysR_regulators"/>
</dbReference>
<dbReference type="Pfam" id="PF00126">
    <property type="entry name" value="HTH_1"/>
    <property type="match status" value="1"/>
</dbReference>
<keyword evidence="3" id="KW-0238">DNA-binding</keyword>
<protein>
    <submittedName>
        <fullName evidence="6">LysR family transcriptional regulator</fullName>
    </submittedName>
</protein>
<gene>
    <name evidence="6" type="ORF">KDW95_22655</name>
</gene>
<dbReference type="RefSeq" id="WP_255854045.1">
    <property type="nucleotide sequence ID" value="NZ_CP073347.1"/>
</dbReference>
<dbReference type="InterPro" id="IPR036390">
    <property type="entry name" value="WH_DNA-bd_sf"/>
</dbReference>
<dbReference type="PANTHER" id="PTHR30419:SF8">
    <property type="entry name" value="NITROGEN ASSIMILATION TRANSCRIPTIONAL ACTIVATOR-RELATED"/>
    <property type="match status" value="1"/>
</dbReference>
<dbReference type="PANTHER" id="PTHR30419">
    <property type="entry name" value="HTH-TYPE TRANSCRIPTIONAL REGULATOR YBHD"/>
    <property type="match status" value="1"/>
</dbReference>
<dbReference type="Pfam" id="PF03466">
    <property type="entry name" value="LysR_substrate"/>
    <property type="match status" value="1"/>
</dbReference>
<name>A0ABY5HI06_9GAMM</name>
<dbReference type="Gene3D" id="1.10.10.10">
    <property type="entry name" value="Winged helix-like DNA-binding domain superfamily/Winged helix DNA-binding domain"/>
    <property type="match status" value="1"/>
</dbReference>
<dbReference type="InterPro" id="IPR000847">
    <property type="entry name" value="LysR_HTH_N"/>
</dbReference>
<proteinExistence type="inferred from homology"/>
<feature type="domain" description="HTH lysR-type" evidence="5">
    <location>
        <begin position="3"/>
        <end position="60"/>
    </location>
</feature>
<dbReference type="EMBL" id="CP073347">
    <property type="protein sequence ID" value="UTW11997.1"/>
    <property type="molecule type" value="Genomic_DNA"/>
</dbReference>
<evidence type="ECO:0000256" key="4">
    <source>
        <dbReference type="ARBA" id="ARBA00023163"/>
    </source>
</evidence>
<keyword evidence="4" id="KW-0804">Transcription</keyword>
<comment type="similarity">
    <text evidence="1">Belongs to the LysR transcriptional regulatory family.</text>
</comment>
<evidence type="ECO:0000313" key="7">
    <source>
        <dbReference type="Proteomes" id="UP001058461"/>
    </source>
</evidence>
<dbReference type="InterPro" id="IPR036388">
    <property type="entry name" value="WH-like_DNA-bd_sf"/>
</dbReference>
<keyword evidence="7" id="KW-1185">Reference proteome</keyword>
<dbReference type="Gene3D" id="3.40.190.290">
    <property type="match status" value="1"/>
</dbReference>
<dbReference type="PRINTS" id="PR00039">
    <property type="entry name" value="HTHLYSR"/>
</dbReference>
<dbReference type="SUPFAM" id="SSF53850">
    <property type="entry name" value="Periplasmic binding protein-like II"/>
    <property type="match status" value="1"/>
</dbReference>
<dbReference type="SUPFAM" id="SSF46785">
    <property type="entry name" value="Winged helix' DNA-binding domain"/>
    <property type="match status" value="1"/>
</dbReference>
<dbReference type="CDD" id="cd08440">
    <property type="entry name" value="PBP2_LTTR_like_4"/>
    <property type="match status" value="1"/>
</dbReference>
<sequence>MNVDVRHLRAFLAVADEQSFTRAAERLHITQPSLSVIIRDLEGALDLKLFDRTTRAVSLTMAGRYLMTDARRLVRELERSLSDLRSITDLERGSLKLAVLPSIATSIVPAALAEFCRHYPAIDIQVEDCRADSVLDAVDSADADLGITVLTPQLAADYESTLLAQDALVAILPAEHPLNCKPKLTWRELEGEPLIAMRAGSSVAHLIEDSGVASAFDLRFSLQVSYMSSAVAMTQAGLGITVLPSLGVGALLTPETVLKPLVEPCVRRDIALIQRRDRWIPPAAEAFKQILKEISPAFGNQ</sequence>
<evidence type="ECO:0000256" key="2">
    <source>
        <dbReference type="ARBA" id="ARBA00023015"/>
    </source>
</evidence>
<dbReference type="PROSITE" id="PS50931">
    <property type="entry name" value="HTH_LYSR"/>
    <property type="match status" value="1"/>
</dbReference>
<evidence type="ECO:0000256" key="3">
    <source>
        <dbReference type="ARBA" id="ARBA00023125"/>
    </source>
</evidence>
<evidence type="ECO:0000313" key="6">
    <source>
        <dbReference type="EMBL" id="UTW11997.1"/>
    </source>
</evidence>
<organism evidence="6 7">
    <name type="scientific">Marinobacterium rhizophilum</name>
    <dbReference type="NCBI Taxonomy" id="420402"/>
    <lineage>
        <taxon>Bacteria</taxon>
        <taxon>Pseudomonadati</taxon>
        <taxon>Pseudomonadota</taxon>
        <taxon>Gammaproteobacteria</taxon>
        <taxon>Oceanospirillales</taxon>
        <taxon>Oceanospirillaceae</taxon>
        <taxon>Marinobacterium</taxon>
    </lineage>
</organism>
<accession>A0ABY5HI06</accession>
<evidence type="ECO:0000256" key="1">
    <source>
        <dbReference type="ARBA" id="ARBA00009437"/>
    </source>
</evidence>
<evidence type="ECO:0000259" key="5">
    <source>
        <dbReference type="PROSITE" id="PS50931"/>
    </source>
</evidence>
<reference evidence="6" key="1">
    <citation type="submission" date="2021-04" db="EMBL/GenBank/DDBJ databases">
        <title>Oceanospirillales bacteria with DddD are important DMSP degraders in coastal seawater.</title>
        <authorList>
            <person name="Liu J."/>
        </authorList>
    </citation>
    <scope>NUCLEOTIDE SEQUENCE</scope>
    <source>
        <strain evidence="6">D13-1</strain>
    </source>
</reference>
<dbReference type="Proteomes" id="UP001058461">
    <property type="component" value="Chromosome"/>
</dbReference>
<keyword evidence="2" id="KW-0805">Transcription regulation</keyword>
<dbReference type="InterPro" id="IPR005119">
    <property type="entry name" value="LysR_subst-bd"/>
</dbReference>